<dbReference type="PRINTS" id="PR01415">
    <property type="entry name" value="ANKYRIN"/>
</dbReference>
<feature type="compositionally biased region" description="Polar residues" evidence="2">
    <location>
        <begin position="141"/>
        <end position="153"/>
    </location>
</feature>
<evidence type="ECO:0000256" key="1">
    <source>
        <dbReference type="PROSITE-ProRule" id="PRU00023"/>
    </source>
</evidence>
<dbReference type="PROSITE" id="PS50297">
    <property type="entry name" value="ANK_REP_REGION"/>
    <property type="match status" value="2"/>
</dbReference>
<name>A0AAJ0FFT5_9PEZI</name>
<dbReference type="Proteomes" id="UP001244011">
    <property type="component" value="Unassembled WGS sequence"/>
</dbReference>
<keyword evidence="4" id="KW-1185">Reference proteome</keyword>
<evidence type="ECO:0000313" key="3">
    <source>
        <dbReference type="EMBL" id="KAK1765867.1"/>
    </source>
</evidence>
<dbReference type="CDD" id="cd09917">
    <property type="entry name" value="F-box_SF"/>
    <property type="match status" value="1"/>
</dbReference>
<accession>A0AAJ0FFT5</accession>
<dbReference type="EMBL" id="MU839013">
    <property type="protein sequence ID" value="KAK1765867.1"/>
    <property type="molecule type" value="Genomic_DNA"/>
</dbReference>
<evidence type="ECO:0000313" key="4">
    <source>
        <dbReference type="Proteomes" id="UP001244011"/>
    </source>
</evidence>
<gene>
    <name evidence="3" type="ORF">QBC33DRAFT_119232</name>
</gene>
<feature type="compositionally biased region" description="Polar residues" evidence="2">
    <location>
        <begin position="109"/>
        <end position="133"/>
    </location>
</feature>
<feature type="region of interest" description="Disordered" evidence="2">
    <location>
        <begin position="102"/>
        <end position="186"/>
    </location>
</feature>
<sequence length="948" mass="103447">MPSIANLPTELIFFVANNLDKLKDLSSLACTNRKFHETVNPILYETAAARGDVWPLAWASHCGVAGTVRNALAAGSNPNFRFTDSQHVKVWKKSIAAARSAVDDGHNPNGWSSTDDASTYTRWSPTTDGSRAETTVDFDSPMSNVDSWGTMSDGTEGHSDDEWGDLSSSDPDDLMSDDSDADSSTLGYSDAAVSASDFVVRSFTPLHLAARGGHNEAVEVLLDYGASLDSFSENFCDCKRAAGILNALEGPTPYEDRCSPTWSPLHIAICHSRPETAKLLLSRGASCTMEAGPGGLSSATLQDAASTALHHAAGMGLVEIVRYLLVEGYQSEVDVRDVRTLTPFYYAYAKGRWDSTIPLLLDMGANINLDIDFFQPYCTITPLGESCRLGRFDIAERLIGLGANPTHGFFATGSGHRKGLSPLHLCCMSSARPFLPEGSEANILDDEDKAMERMRLMDILIAQGTSFRERDCSGDTPLITAAQNRVLPAVRALIKAGADVHATNAVGRNPVMMALLGPPTLLPNAPQREYDATLAQIINELFRSGARIGDVDPHGDTALHLIFHGNRDKNFQIQALRLLLNQPSANQLVLAQNNDGQSPFHLAFQARNIEACEIFVRRGYIRGVIERDELLAMLKHVLMDRTGAADPALNFVLDLDVNRELTSDPSVFNDLLQEGGRAALQAARLISSRGLPAMSREMCSDHLRQAVFLGEWDMAYYLIEGGADVNATSMSGECPLSIFIERYGHSCLHSADLRQFVRILLDRGANIHLSHPTRSYARPLVKAIQLGSAKLVSILLERQPLRGDARAENGCYLHHTIRDRSVMPFLIEKMLDTLIESGASLTELDDNGDTPLAVLLQMTSLNIYLARNCSRFVKILYGPGVDINKKNKLGQSIADLLVDMLPPKGKCSSEANALANTVQLIDASCGCKELRFLPQPRKKVRPGDVWRP</sequence>
<organism evidence="3 4">
    <name type="scientific">Phialemonium atrogriseum</name>
    <dbReference type="NCBI Taxonomy" id="1093897"/>
    <lineage>
        <taxon>Eukaryota</taxon>
        <taxon>Fungi</taxon>
        <taxon>Dikarya</taxon>
        <taxon>Ascomycota</taxon>
        <taxon>Pezizomycotina</taxon>
        <taxon>Sordariomycetes</taxon>
        <taxon>Sordariomycetidae</taxon>
        <taxon>Cephalothecales</taxon>
        <taxon>Cephalothecaceae</taxon>
        <taxon>Phialemonium</taxon>
    </lineage>
</organism>
<dbReference type="SMART" id="SM00248">
    <property type="entry name" value="ANK"/>
    <property type="match status" value="13"/>
</dbReference>
<dbReference type="GeneID" id="85305154"/>
<dbReference type="InterPro" id="IPR052391">
    <property type="entry name" value="E3_Ligase-Neurotoxin"/>
</dbReference>
<dbReference type="InterPro" id="IPR002110">
    <property type="entry name" value="Ankyrin_rpt"/>
</dbReference>
<dbReference type="SUPFAM" id="SSF48403">
    <property type="entry name" value="Ankyrin repeat"/>
    <property type="match status" value="2"/>
</dbReference>
<dbReference type="Pfam" id="PF00023">
    <property type="entry name" value="Ank"/>
    <property type="match status" value="2"/>
</dbReference>
<feature type="repeat" description="ANK" evidence="1">
    <location>
        <begin position="201"/>
        <end position="233"/>
    </location>
</feature>
<dbReference type="PANTHER" id="PTHR24133">
    <property type="entry name" value="ANKYRIN DOMAIN-CONTAINING"/>
    <property type="match status" value="1"/>
</dbReference>
<dbReference type="AlphaFoldDB" id="A0AAJ0FFT5"/>
<reference evidence="3" key="1">
    <citation type="submission" date="2023-06" db="EMBL/GenBank/DDBJ databases">
        <title>Genome-scale phylogeny and comparative genomics of the fungal order Sordariales.</title>
        <authorList>
            <consortium name="Lawrence Berkeley National Laboratory"/>
            <person name="Hensen N."/>
            <person name="Bonometti L."/>
            <person name="Westerberg I."/>
            <person name="Brannstrom I.O."/>
            <person name="Guillou S."/>
            <person name="Cros-Aarteil S."/>
            <person name="Calhoun S."/>
            <person name="Haridas S."/>
            <person name="Kuo A."/>
            <person name="Mondo S."/>
            <person name="Pangilinan J."/>
            <person name="Riley R."/>
            <person name="Labutti K."/>
            <person name="Andreopoulos B."/>
            <person name="Lipzen A."/>
            <person name="Chen C."/>
            <person name="Yanf M."/>
            <person name="Daum C."/>
            <person name="Ng V."/>
            <person name="Clum A."/>
            <person name="Steindorff A."/>
            <person name="Ohm R."/>
            <person name="Martin F."/>
            <person name="Silar P."/>
            <person name="Natvig D."/>
            <person name="Lalanne C."/>
            <person name="Gautier V."/>
            <person name="Ament-Velasquez S.L."/>
            <person name="Kruys A."/>
            <person name="Hutchinson M.I."/>
            <person name="Powell A.J."/>
            <person name="Barry K."/>
            <person name="Miller A.N."/>
            <person name="Grigoriev I.V."/>
            <person name="Debuchy R."/>
            <person name="Gladieux P."/>
            <person name="Thoren M.H."/>
            <person name="Johannesson H."/>
        </authorList>
    </citation>
    <scope>NUCLEOTIDE SEQUENCE</scope>
    <source>
        <strain evidence="3">8032-3</strain>
    </source>
</reference>
<dbReference type="Gene3D" id="1.25.40.20">
    <property type="entry name" value="Ankyrin repeat-containing domain"/>
    <property type="match status" value="4"/>
</dbReference>
<dbReference type="PANTHER" id="PTHR24133:SF40">
    <property type="entry name" value="ANKYRIN REPEAT DOMAIN 44"/>
    <property type="match status" value="1"/>
</dbReference>
<proteinExistence type="predicted"/>
<dbReference type="Pfam" id="PF12796">
    <property type="entry name" value="Ank_2"/>
    <property type="match status" value="1"/>
</dbReference>
<feature type="compositionally biased region" description="Acidic residues" evidence="2">
    <location>
        <begin position="170"/>
        <end position="181"/>
    </location>
</feature>
<dbReference type="PROSITE" id="PS50088">
    <property type="entry name" value="ANK_REPEAT"/>
    <property type="match status" value="3"/>
</dbReference>
<dbReference type="RefSeq" id="XP_060282080.1">
    <property type="nucleotide sequence ID" value="XM_060421967.1"/>
</dbReference>
<keyword evidence="1" id="KW-0040">ANK repeat</keyword>
<evidence type="ECO:0000256" key="2">
    <source>
        <dbReference type="SAM" id="MobiDB-lite"/>
    </source>
</evidence>
<comment type="caution">
    <text evidence="3">The sequence shown here is derived from an EMBL/GenBank/DDBJ whole genome shotgun (WGS) entry which is preliminary data.</text>
</comment>
<feature type="repeat" description="ANK" evidence="1">
    <location>
        <begin position="339"/>
        <end position="372"/>
    </location>
</feature>
<dbReference type="InterPro" id="IPR036770">
    <property type="entry name" value="Ankyrin_rpt-contain_sf"/>
</dbReference>
<feature type="repeat" description="ANK" evidence="1">
    <location>
        <begin position="473"/>
        <end position="505"/>
    </location>
</feature>
<protein>
    <submittedName>
        <fullName evidence="3">Ankyrin repeat-containing domain protein</fullName>
    </submittedName>
</protein>